<dbReference type="PROSITE" id="PS00010">
    <property type="entry name" value="ASX_HYDROXYL"/>
    <property type="match status" value="5"/>
</dbReference>
<feature type="domain" description="EGF-like" evidence="9">
    <location>
        <begin position="140"/>
        <end position="179"/>
    </location>
</feature>
<keyword evidence="11" id="KW-1185">Reference proteome</keyword>
<evidence type="ECO:0000313" key="10">
    <source>
        <dbReference type="EMBL" id="CAK8690583.1"/>
    </source>
</evidence>
<sequence>MTCVGPFNALTCGAIVAQAEAQCGSTLPGTSGNLTHTEYPDNYEANANCVWGTEAREPDTVFFEFEKLDVESDTNSGCAYDYVSIQFPSEDSPEKFCGRPQNRPADKVYKKNGTGDPVIKFVSDDSVQYEGFLMHYNIERYDYCQSYPCENGGSCVLDDDTEDGWVCDCVSGWTGQICDEDLDECEVEPCQHGGTCTTPQFDMHQCECSPGFTGENCEIDIDECESGPCQHGGTCHDGDNSFSCACTAGFTGTTCETNINECESDPCQNGGTCNDKENGYDCSCAPGYEGAHCETDVDECSSSPCENEGTCVDEVNGYSCTCEDGYNGDHCETDIDDCESHPCANGGSCEDQVDRYTCTCESGYTGVNCQIEVDECDSNPCQNGAHCVDHPNAYECICRNGYSGTHCTIDPCESKPCLNGGTCSLSDDGFECKCSNKFTGNTCENKIEEPAQPPEPQVEEEPVKEDIDEEDPCEENQCLNGGTCLPEKDDFRCFCIDGFKGKKCEIKTKDQDDTNHNRDDDDWHNQAHILASVLPSVILLILGITAALLLFAYLRKKKHNVTRVKTIKVKPAKETKPKTKTESRFEKAPKLAKIQKKIKAKAAKPKKKREHKSPAFEEDADAITVIEDDPKPRKSKKPKTRARKMSNEFKNPILLSLQQNYPSYQPMIEAPTVNDVMNTSVMQPAGMFHSLPIATYDCKPQPFQQYPARASAVQWSNPSFNNDINSMSDEVNSADQYSDIHNGNEYSLDLFDHFESDETDNFSQITNRNFSSSSDSTTHTQPIKKYRQREMTGFDTLKSHVGSDKASYMNLHRDETIYAPTRSVAIPDKYCKQLPDKADHWQERDNKKLNKISPKHLRRDASPETLSTSEENQRHLRPSNNLPRQTGPQPESRGPWKEPTIVREKTVLPQNSKMQKSAASINKKSSLLSTGLRAAQPKKKSTKRITFDKNITNLTPITEEESLQFSGDDERFRRKRHPNPSIPAVRLMERHPPEGRISSCDEEGKPNKTGHHSFSQTSKAAKKDQLPRDDKMNINKSMFKLIRRPSSLNINRGRGLNRENAFIQSN</sequence>
<dbReference type="Pfam" id="PF00008">
    <property type="entry name" value="EGF"/>
    <property type="match status" value="8"/>
</dbReference>
<organism evidence="10 11">
    <name type="scientific">Clavelina lepadiformis</name>
    <name type="common">Light-bulb sea squirt</name>
    <name type="synonym">Ascidia lepadiformis</name>
    <dbReference type="NCBI Taxonomy" id="159417"/>
    <lineage>
        <taxon>Eukaryota</taxon>
        <taxon>Metazoa</taxon>
        <taxon>Chordata</taxon>
        <taxon>Tunicata</taxon>
        <taxon>Ascidiacea</taxon>
        <taxon>Aplousobranchia</taxon>
        <taxon>Clavelinidae</taxon>
        <taxon>Clavelina</taxon>
    </lineage>
</organism>
<comment type="caution">
    <text evidence="5">Lacks conserved residue(s) required for the propagation of feature annotation.</text>
</comment>
<evidence type="ECO:0000313" key="11">
    <source>
        <dbReference type="Proteomes" id="UP001642483"/>
    </source>
</evidence>
<feature type="disulfide bond" evidence="5">
    <location>
        <begin position="434"/>
        <end position="443"/>
    </location>
</feature>
<evidence type="ECO:0000259" key="9">
    <source>
        <dbReference type="PROSITE" id="PS50026"/>
    </source>
</evidence>
<dbReference type="PROSITE" id="PS50026">
    <property type="entry name" value="EGF_3"/>
    <property type="match status" value="9"/>
</dbReference>
<feature type="disulfide bond" evidence="5">
    <location>
        <begin position="246"/>
        <end position="255"/>
    </location>
</feature>
<feature type="compositionally biased region" description="Basic and acidic residues" evidence="6">
    <location>
        <begin position="837"/>
        <end position="848"/>
    </location>
</feature>
<evidence type="ECO:0000259" key="8">
    <source>
        <dbReference type="PROSITE" id="PS01180"/>
    </source>
</evidence>
<feature type="compositionally biased region" description="Polar residues" evidence="6">
    <location>
        <begin position="908"/>
        <end position="929"/>
    </location>
</feature>
<dbReference type="PROSITE" id="PS01180">
    <property type="entry name" value="CUB"/>
    <property type="match status" value="1"/>
</dbReference>
<dbReference type="InterPro" id="IPR035914">
    <property type="entry name" value="Sperma_CUB_dom_sf"/>
</dbReference>
<feature type="domain" description="EGF-like" evidence="9">
    <location>
        <begin position="334"/>
        <end position="370"/>
    </location>
</feature>
<feature type="domain" description="EGF-like" evidence="9">
    <location>
        <begin position="469"/>
        <end position="505"/>
    </location>
</feature>
<dbReference type="PROSITE" id="PS01186">
    <property type="entry name" value="EGF_2"/>
    <property type="match status" value="8"/>
</dbReference>
<evidence type="ECO:0000256" key="6">
    <source>
        <dbReference type="SAM" id="MobiDB-lite"/>
    </source>
</evidence>
<feature type="region of interest" description="Disordered" evidence="6">
    <location>
        <begin position="837"/>
        <end position="941"/>
    </location>
</feature>
<feature type="region of interest" description="Disordered" evidence="6">
    <location>
        <begin position="597"/>
        <end position="643"/>
    </location>
</feature>
<dbReference type="SUPFAM" id="SSF57196">
    <property type="entry name" value="EGF/Laminin"/>
    <property type="match status" value="3"/>
</dbReference>
<feature type="disulfide bond" evidence="5">
    <location>
        <begin position="322"/>
        <end position="331"/>
    </location>
</feature>
<feature type="disulfide bond" evidence="5">
    <location>
        <begin position="495"/>
        <end position="504"/>
    </location>
</feature>
<dbReference type="PRINTS" id="PR00010">
    <property type="entry name" value="EGFBLOOD"/>
</dbReference>
<feature type="compositionally biased region" description="Polar residues" evidence="6">
    <location>
        <begin position="878"/>
        <end position="889"/>
    </location>
</feature>
<dbReference type="InterPro" id="IPR000152">
    <property type="entry name" value="EGF-type_Asp/Asn_hydroxyl_site"/>
</dbReference>
<name>A0ABP0GGN0_CLALP</name>
<dbReference type="InterPro" id="IPR001881">
    <property type="entry name" value="EGF-like_Ca-bd_dom"/>
</dbReference>
<dbReference type="SMART" id="SM00179">
    <property type="entry name" value="EGF_CA"/>
    <property type="match status" value="9"/>
</dbReference>
<dbReference type="PANTHER" id="PTHR12916">
    <property type="entry name" value="CYTOCHROME C OXIDASE POLYPEPTIDE VIC-2"/>
    <property type="match status" value="1"/>
</dbReference>
<dbReference type="SUPFAM" id="SSF49854">
    <property type="entry name" value="Spermadhesin, CUB domain"/>
    <property type="match status" value="1"/>
</dbReference>
<dbReference type="InterPro" id="IPR013032">
    <property type="entry name" value="EGF-like_CS"/>
</dbReference>
<feature type="domain" description="EGF-like" evidence="9">
    <location>
        <begin position="372"/>
        <end position="408"/>
    </location>
</feature>
<feature type="disulfide bond" evidence="5">
    <location>
        <begin position="284"/>
        <end position="293"/>
    </location>
</feature>
<dbReference type="CDD" id="cd00054">
    <property type="entry name" value="EGF_CA"/>
    <property type="match status" value="9"/>
</dbReference>
<dbReference type="PROSITE" id="PS00022">
    <property type="entry name" value="EGF_1"/>
    <property type="match status" value="9"/>
</dbReference>
<dbReference type="Pfam" id="PF00431">
    <property type="entry name" value="CUB"/>
    <property type="match status" value="1"/>
</dbReference>
<feature type="disulfide bond" evidence="5">
    <location>
        <begin position="208"/>
        <end position="217"/>
    </location>
</feature>
<feature type="domain" description="EGF-like" evidence="9">
    <location>
        <begin position="258"/>
        <end position="294"/>
    </location>
</feature>
<keyword evidence="3 5" id="KW-1015">Disulfide bond</keyword>
<reference evidence="10 11" key="1">
    <citation type="submission" date="2024-02" db="EMBL/GenBank/DDBJ databases">
        <authorList>
            <person name="Daric V."/>
            <person name="Darras S."/>
        </authorList>
    </citation>
    <scope>NUCLEOTIDE SEQUENCE [LARGE SCALE GENOMIC DNA]</scope>
</reference>
<keyword evidence="7" id="KW-0472">Membrane</keyword>
<dbReference type="SUPFAM" id="SSF57184">
    <property type="entry name" value="Growth factor receptor domain"/>
    <property type="match status" value="2"/>
</dbReference>
<dbReference type="InterPro" id="IPR018097">
    <property type="entry name" value="EGF_Ca-bd_CS"/>
</dbReference>
<dbReference type="Gene3D" id="2.10.25.10">
    <property type="entry name" value="Laminin"/>
    <property type="match status" value="9"/>
</dbReference>
<dbReference type="InterPro" id="IPR009030">
    <property type="entry name" value="Growth_fac_rcpt_cys_sf"/>
</dbReference>
<feature type="compositionally biased region" description="Basic residues" evidence="6">
    <location>
        <begin position="633"/>
        <end position="643"/>
    </location>
</feature>
<dbReference type="EMBL" id="CAWYQH010000119">
    <property type="protein sequence ID" value="CAK8690583.1"/>
    <property type="molecule type" value="Genomic_DNA"/>
</dbReference>
<keyword evidence="1 5" id="KW-0245">EGF-like domain</keyword>
<feature type="compositionally biased region" description="Basic residues" evidence="6">
    <location>
        <begin position="849"/>
        <end position="858"/>
    </location>
</feature>
<keyword evidence="2" id="KW-0677">Repeat</keyword>
<feature type="region of interest" description="Disordered" evidence="6">
    <location>
        <begin position="959"/>
        <end position="1030"/>
    </location>
</feature>
<evidence type="ECO:0000256" key="7">
    <source>
        <dbReference type="SAM" id="Phobius"/>
    </source>
</evidence>
<dbReference type="Pfam" id="PF12661">
    <property type="entry name" value="hEGF"/>
    <property type="match status" value="1"/>
</dbReference>
<dbReference type="InterPro" id="IPR000742">
    <property type="entry name" value="EGF"/>
</dbReference>
<evidence type="ECO:0000256" key="1">
    <source>
        <dbReference type="ARBA" id="ARBA00022536"/>
    </source>
</evidence>
<feature type="disulfide bond" evidence="5">
    <location>
        <begin position="169"/>
        <end position="178"/>
    </location>
</feature>
<accession>A0ABP0GGN0</accession>
<keyword evidence="7" id="KW-0812">Transmembrane</keyword>
<dbReference type="Gene3D" id="2.60.120.290">
    <property type="entry name" value="Spermadhesin, CUB domain"/>
    <property type="match status" value="1"/>
</dbReference>
<protein>
    <submittedName>
        <fullName evidence="10">Uncharacterized protein</fullName>
    </submittedName>
</protein>
<feature type="domain" description="EGF-like" evidence="9">
    <location>
        <begin position="296"/>
        <end position="332"/>
    </location>
</feature>
<feature type="compositionally biased region" description="Basic residues" evidence="6">
    <location>
        <begin position="597"/>
        <end position="611"/>
    </location>
</feature>
<feature type="region of interest" description="Disordered" evidence="6">
    <location>
        <begin position="764"/>
        <end position="791"/>
    </location>
</feature>
<dbReference type="CDD" id="cd00041">
    <property type="entry name" value="CUB"/>
    <property type="match status" value="1"/>
</dbReference>
<dbReference type="PROSITE" id="PS01187">
    <property type="entry name" value="EGF_CA"/>
    <property type="match status" value="3"/>
</dbReference>
<dbReference type="Proteomes" id="UP001642483">
    <property type="component" value="Unassembled WGS sequence"/>
</dbReference>
<feature type="disulfide bond" evidence="5">
    <location>
        <begin position="398"/>
        <end position="407"/>
    </location>
</feature>
<keyword evidence="7" id="KW-1133">Transmembrane helix</keyword>
<feature type="compositionally biased region" description="Basic and acidic residues" evidence="6">
    <location>
        <begin position="1021"/>
        <end position="1030"/>
    </location>
</feature>
<gene>
    <name evidence="10" type="ORF">CVLEPA_LOCUS23185</name>
</gene>
<feature type="domain" description="CUB" evidence="8">
    <location>
        <begin position="23"/>
        <end position="139"/>
    </location>
</feature>
<feature type="compositionally biased region" description="Basic and acidic residues" evidence="6">
    <location>
        <begin position="894"/>
        <end position="906"/>
    </location>
</feature>
<feature type="domain" description="EGF-like" evidence="9">
    <location>
        <begin position="220"/>
        <end position="256"/>
    </location>
</feature>
<feature type="compositionally biased region" description="Polar residues" evidence="6">
    <location>
        <begin position="764"/>
        <end position="781"/>
    </location>
</feature>
<keyword evidence="4" id="KW-0325">Glycoprotein</keyword>
<evidence type="ECO:0000256" key="4">
    <source>
        <dbReference type="ARBA" id="ARBA00023180"/>
    </source>
</evidence>
<evidence type="ECO:0000256" key="5">
    <source>
        <dbReference type="PROSITE-ProRule" id="PRU00076"/>
    </source>
</evidence>
<feature type="transmembrane region" description="Helical" evidence="7">
    <location>
        <begin position="533"/>
        <end position="554"/>
    </location>
</feature>
<dbReference type="SMART" id="SM00042">
    <property type="entry name" value="CUB"/>
    <property type="match status" value="1"/>
</dbReference>
<dbReference type="SMART" id="SM00181">
    <property type="entry name" value="EGF"/>
    <property type="match status" value="9"/>
</dbReference>
<proteinExistence type="predicted"/>
<evidence type="ECO:0000256" key="3">
    <source>
        <dbReference type="ARBA" id="ARBA00023157"/>
    </source>
</evidence>
<dbReference type="InterPro" id="IPR000859">
    <property type="entry name" value="CUB_dom"/>
</dbReference>
<dbReference type="PANTHER" id="PTHR12916:SF13">
    <property type="entry name" value="SUSHI, VON WILLEBRAND FACTOR TYPE A, EGF AND PENTRAXIN DOMAIN-CONTAINING PROTEIN 1-LIKE"/>
    <property type="match status" value="1"/>
</dbReference>
<feature type="domain" description="EGF-like" evidence="9">
    <location>
        <begin position="409"/>
        <end position="444"/>
    </location>
</feature>
<feature type="disulfide bond" evidence="5">
    <location>
        <begin position="360"/>
        <end position="369"/>
    </location>
</feature>
<comment type="caution">
    <text evidence="10">The sequence shown here is derived from an EMBL/GenBank/DDBJ whole genome shotgun (WGS) entry which is preliminary data.</text>
</comment>
<feature type="domain" description="EGF-like" evidence="9">
    <location>
        <begin position="181"/>
        <end position="218"/>
    </location>
</feature>
<evidence type="ECO:0000256" key="2">
    <source>
        <dbReference type="ARBA" id="ARBA00022737"/>
    </source>
</evidence>